<name>A0A0V1Q6Q9_9ASCO</name>
<evidence type="ECO:0000259" key="3">
    <source>
        <dbReference type="PROSITE" id="PS51083"/>
    </source>
</evidence>
<proteinExistence type="predicted"/>
<dbReference type="Pfam" id="PF04438">
    <property type="entry name" value="zf-HIT"/>
    <property type="match status" value="1"/>
</dbReference>
<keyword evidence="5" id="KW-1185">Reference proteome</keyword>
<dbReference type="PANTHER" id="PTHR15555:SF0">
    <property type="entry name" value="ZINC FINGER HIT DOMAIN-CONTAINING PROTEIN 2"/>
    <property type="match status" value="1"/>
</dbReference>
<dbReference type="PROSITE" id="PS51083">
    <property type="entry name" value="ZF_HIT"/>
    <property type="match status" value="1"/>
</dbReference>
<dbReference type="OrthoDB" id="4088682at2759"/>
<keyword evidence="1" id="KW-0863">Zinc-finger</keyword>
<comment type="caution">
    <text evidence="4">The sequence shown here is derived from an EMBL/GenBank/DDBJ whole genome shotgun (WGS) entry which is preliminary data.</text>
</comment>
<keyword evidence="1" id="KW-0479">Metal-binding</keyword>
<dbReference type="CDD" id="cd23024">
    <property type="entry name" value="zf-HIT_ZNHIT2-3"/>
    <property type="match status" value="1"/>
</dbReference>
<gene>
    <name evidence="4" type="ORF">AC631_00080</name>
</gene>
<dbReference type="InterPro" id="IPR007529">
    <property type="entry name" value="Znf_HIT"/>
</dbReference>
<dbReference type="PANTHER" id="PTHR15555">
    <property type="entry name" value="ZINC FINGER HIT DOMAIN CONTAINING PROTEIN 2 PROTEIN FON -RELATED"/>
    <property type="match status" value="1"/>
</dbReference>
<feature type="compositionally biased region" description="Low complexity" evidence="2">
    <location>
        <begin position="97"/>
        <end position="110"/>
    </location>
</feature>
<dbReference type="Gene3D" id="3.30.60.190">
    <property type="match status" value="1"/>
</dbReference>
<evidence type="ECO:0000313" key="4">
    <source>
        <dbReference type="EMBL" id="KSA04209.1"/>
    </source>
</evidence>
<organism evidence="4 5">
    <name type="scientific">Debaryomyces fabryi</name>
    <dbReference type="NCBI Taxonomy" id="58627"/>
    <lineage>
        <taxon>Eukaryota</taxon>
        <taxon>Fungi</taxon>
        <taxon>Dikarya</taxon>
        <taxon>Ascomycota</taxon>
        <taxon>Saccharomycotina</taxon>
        <taxon>Pichiomycetes</taxon>
        <taxon>Debaryomycetaceae</taxon>
        <taxon>Debaryomyces</taxon>
    </lineage>
</organism>
<feature type="region of interest" description="Disordered" evidence="2">
    <location>
        <begin position="93"/>
        <end position="112"/>
    </location>
</feature>
<evidence type="ECO:0000256" key="2">
    <source>
        <dbReference type="SAM" id="MobiDB-lite"/>
    </source>
</evidence>
<protein>
    <recommendedName>
        <fullName evidence="3">HIT-type domain-containing protein</fullName>
    </recommendedName>
</protein>
<dbReference type="GO" id="GO:0008270">
    <property type="term" value="F:zinc ion binding"/>
    <property type="evidence" value="ECO:0007669"/>
    <property type="project" value="UniProtKB-UniRule"/>
</dbReference>
<accession>A0A0V1Q6Q9</accession>
<keyword evidence="1" id="KW-0862">Zinc</keyword>
<dbReference type="EMBL" id="LMYN01000001">
    <property type="protein sequence ID" value="KSA04209.1"/>
    <property type="molecule type" value="Genomic_DNA"/>
</dbReference>
<dbReference type="InterPro" id="IPR039646">
    <property type="entry name" value="ZNHIT2"/>
</dbReference>
<dbReference type="GeneID" id="26837089"/>
<evidence type="ECO:0000313" key="5">
    <source>
        <dbReference type="Proteomes" id="UP000054251"/>
    </source>
</evidence>
<reference evidence="4 5" key="1">
    <citation type="submission" date="2015-11" db="EMBL/GenBank/DDBJ databases">
        <title>The genome of Debaryomyces fabryi.</title>
        <authorList>
            <person name="Tafer H."/>
            <person name="Lopandic K."/>
        </authorList>
    </citation>
    <scope>NUCLEOTIDE SEQUENCE [LARGE SCALE GENOMIC DNA]</scope>
    <source>
        <strain evidence="4 5">CBS 789</strain>
    </source>
</reference>
<dbReference type="RefSeq" id="XP_015470311.1">
    <property type="nucleotide sequence ID" value="XM_015608910.1"/>
</dbReference>
<sequence>MIRPLGYDSHANSSEFICGICHNSKSQYTCPNCSTLYCSSECYNSEKHSSCSEKFYQAAIEEHLQRGERHEPTHKELNERKKLVALLHQYNGDASKTRSTSENNPTTTSTWKYMAPKGVEDNIRSLQNEFSIEDLHKLNHANKSAESDYEDEDRPLTQQETQEFQTIVHESSTEQLLSMLTPEQRKEFETLIKDSNYIVDEDGDNSS</sequence>
<evidence type="ECO:0000256" key="1">
    <source>
        <dbReference type="PROSITE-ProRule" id="PRU00453"/>
    </source>
</evidence>
<dbReference type="Proteomes" id="UP000054251">
    <property type="component" value="Unassembled WGS sequence"/>
</dbReference>
<dbReference type="AlphaFoldDB" id="A0A0V1Q6Q9"/>
<feature type="domain" description="HIT-type" evidence="3">
    <location>
        <begin position="18"/>
        <end position="51"/>
    </location>
</feature>
<dbReference type="SUPFAM" id="SSF144232">
    <property type="entry name" value="HIT/MYND zinc finger-like"/>
    <property type="match status" value="1"/>
</dbReference>